<evidence type="ECO:0000313" key="2">
    <source>
        <dbReference type="Proteomes" id="UP000004980"/>
    </source>
</evidence>
<keyword evidence="2" id="KW-1185">Reference proteome</keyword>
<reference evidence="1 2" key="1">
    <citation type="journal article" date="2012" name="J. Bacteriol.">
        <title>Draft Genome Sequence of the Soil Bacterium Burkholderia terrae Strain BS001, Which Interacts with Fungal Surface Structures.</title>
        <authorList>
            <person name="Nazir R."/>
            <person name="Hansen M.A."/>
            <person name="Sorensen S."/>
            <person name="van Elsas J.D."/>
        </authorList>
    </citation>
    <scope>NUCLEOTIDE SEQUENCE [LARGE SCALE GENOMIC DNA]</scope>
    <source>
        <strain evidence="1 2">BS001</strain>
    </source>
</reference>
<dbReference type="EMBL" id="AKAU01000078">
    <property type="protein sequence ID" value="EIN00499.1"/>
    <property type="molecule type" value="Genomic_DNA"/>
</dbReference>
<gene>
    <name evidence="1" type="ORF">WQE_13841</name>
</gene>
<name>A0ABP2PRN5_9BURK</name>
<accession>A0ABP2PRN5</accession>
<sequence>MPREGIAVFEKFVAAVDKNGSHHDRRQILRRFEDTLDLIKELGGEWWNDVKDAQNQWRSIQNKTDV</sequence>
<dbReference type="Proteomes" id="UP000004980">
    <property type="component" value="Unassembled WGS sequence"/>
</dbReference>
<evidence type="ECO:0000313" key="1">
    <source>
        <dbReference type="EMBL" id="EIN00499.1"/>
    </source>
</evidence>
<organism evidence="1 2">
    <name type="scientific">Paraburkholderia hospita</name>
    <dbReference type="NCBI Taxonomy" id="169430"/>
    <lineage>
        <taxon>Bacteria</taxon>
        <taxon>Pseudomonadati</taxon>
        <taxon>Pseudomonadota</taxon>
        <taxon>Betaproteobacteria</taxon>
        <taxon>Burkholderiales</taxon>
        <taxon>Burkholderiaceae</taxon>
        <taxon>Paraburkholderia</taxon>
    </lineage>
</organism>
<proteinExistence type="predicted"/>
<protein>
    <submittedName>
        <fullName evidence="1">Uncharacterized protein</fullName>
    </submittedName>
</protein>
<comment type="caution">
    <text evidence="1">The sequence shown here is derived from an EMBL/GenBank/DDBJ whole genome shotgun (WGS) entry which is preliminary data.</text>
</comment>